<dbReference type="InterPro" id="IPR005471">
    <property type="entry name" value="Tscrpt_reg_IclR_N"/>
</dbReference>
<evidence type="ECO:0000259" key="5">
    <source>
        <dbReference type="PROSITE" id="PS51078"/>
    </source>
</evidence>
<protein>
    <recommendedName>
        <fullName evidence="8">IclR family transcriptional regulator</fullName>
    </recommendedName>
</protein>
<evidence type="ECO:0000256" key="2">
    <source>
        <dbReference type="ARBA" id="ARBA00023125"/>
    </source>
</evidence>
<evidence type="ECO:0008006" key="8">
    <source>
        <dbReference type="Google" id="ProtNLM"/>
    </source>
</evidence>
<dbReference type="PANTHER" id="PTHR30136:SF24">
    <property type="entry name" value="HTH-TYPE TRANSCRIPTIONAL REPRESSOR ALLR"/>
    <property type="match status" value="1"/>
</dbReference>
<gene>
    <name evidence="6" type="ORF">A3K89_13165</name>
</gene>
<proteinExistence type="predicted"/>
<dbReference type="Gene3D" id="1.10.10.10">
    <property type="entry name" value="Winged helix-like DNA-binding domain superfamily/Winged helix DNA-binding domain"/>
    <property type="match status" value="1"/>
</dbReference>
<dbReference type="SUPFAM" id="SSF46785">
    <property type="entry name" value="Winged helix' DNA-binding domain"/>
    <property type="match status" value="1"/>
</dbReference>
<accession>A0A177Y6Q4</accession>
<dbReference type="InterPro" id="IPR036388">
    <property type="entry name" value="WH-like_DNA-bd_sf"/>
</dbReference>
<evidence type="ECO:0000256" key="3">
    <source>
        <dbReference type="ARBA" id="ARBA00023163"/>
    </source>
</evidence>
<dbReference type="SMART" id="SM00346">
    <property type="entry name" value="HTH_ICLR"/>
    <property type="match status" value="1"/>
</dbReference>
<dbReference type="GO" id="GO:0045892">
    <property type="term" value="P:negative regulation of DNA-templated transcription"/>
    <property type="evidence" value="ECO:0007669"/>
    <property type="project" value="TreeGrafter"/>
</dbReference>
<dbReference type="Pfam" id="PF09339">
    <property type="entry name" value="HTH_IclR"/>
    <property type="match status" value="1"/>
</dbReference>
<keyword evidence="3" id="KW-0804">Transcription</keyword>
<comment type="caution">
    <text evidence="6">The sequence shown here is derived from an EMBL/GenBank/DDBJ whole genome shotgun (WGS) entry which is preliminary data.</text>
</comment>
<dbReference type="Pfam" id="PF01614">
    <property type="entry name" value="IclR_C"/>
    <property type="match status" value="1"/>
</dbReference>
<keyword evidence="7" id="KW-1185">Reference proteome</keyword>
<dbReference type="Proteomes" id="UP000077519">
    <property type="component" value="Unassembled WGS sequence"/>
</dbReference>
<evidence type="ECO:0000256" key="1">
    <source>
        <dbReference type="ARBA" id="ARBA00023015"/>
    </source>
</evidence>
<name>A0A177Y6Q4_9NOCA</name>
<dbReference type="EMBL" id="LVHI01000040">
    <property type="protein sequence ID" value="OAK51165.1"/>
    <property type="molecule type" value="Genomic_DNA"/>
</dbReference>
<evidence type="ECO:0000313" key="7">
    <source>
        <dbReference type="Proteomes" id="UP000077519"/>
    </source>
</evidence>
<dbReference type="PROSITE" id="PS51078">
    <property type="entry name" value="ICLR_ED"/>
    <property type="match status" value="1"/>
</dbReference>
<dbReference type="PANTHER" id="PTHR30136">
    <property type="entry name" value="HELIX-TURN-HELIX TRANSCRIPTIONAL REGULATOR, ICLR FAMILY"/>
    <property type="match status" value="1"/>
</dbReference>
<dbReference type="RefSeq" id="WP_084424070.1">
    <property type="nucleotide sequence ID" value="NZ_LVHI01000040.1"/>
</dbReference>
<keyword evidence="2" id="KW-0238">DNA-binding</keyword>
<feature type="domain" description="HTH iclR-type" evidence="4">
    <location>
        <begin position="17"/>
        <end position="79"/>
    </location>
</feature>
<dbReference type="Gene3D" id="3.30.450.40">
    <property type="match status" value="1"/>
</dbReference>
<dbReference type="GO" id="GO:0003677">
    <property type="term" value="F:DNA binding"/>
    <property type="evidence" value="ECO:0007669"/>
    <property type="project" value="UniProtKB-KW"/>
</dbReference>
<dbReference type="InterPro" id="IPR036390">
    <property type="entry name" value="WH_DNA-bd_sf"/>
</dbReference>
<sequence>MVTPPKSRPPVETSTGTESADRVADVLLAFAQSDRALGVTEIARRLQLSKAVVHRILQSLASRSIVQPMAGESTYSLGPAAIGLGTKAWSQLDVRSIAAPVLRKLRAETRETATLSALVGHRRVYLDQYESPQEVKMVIEIGPQFPLHSGASSLAILAFLPEHFAVDAARELQGATHDVDVEAFHARLARIRDDGYATSINERKTGAASIAAPFFDGAAHVLGSVSSSGPAFRYSASADEEHTAHARLVIAAAQQITQMLESRTAR</sequence>
<dbReference type="PROSITE" id="PS51077">
    <property type="entry name" value="HTH_ICLR"/>
    <property type="match status" value="1"/>
</dbReference>
<dbReference type="InterPro" id="IPR050707">
    <property type="entry name" value="HTH_MetabolicPath_Reg"/>
</dbReference>
<keyword evidence="1" id="KW-0805">Transcription regulation</keyword>
<organism evidence="6 7">
    <name type="scientific">Rhodococcoides kyotonense</name>
    <dbReference type="NCBI Taxonomy" id="398843"/>
    <lineage>
        <taxon>Bacteria</taxon>
        <taxon>Bacillati</taxon>
        <taxon>Actinomycetota</taxon>
        <taxon>Actinomycetes</taxon>
        <taxon>Mycobacteriales</taxon>
        <taxon>Nocardiaceae</taxon>
        <taxon>Rhodococcoides</taxon>
    </lineage>
</organism>
<reference evidence="6 7" key="1">
    <citation type="submission" date="2016-03" db="EMBL/GenBank/DDBJ databases">
        <title>Genome sequence of Rhodococcus kyotonensis KB10.</title>
        <authorList>
            <person name="Jeong H."/>
            <person name="Hong C.E."/>
            <person name="Jo S.H."/>
            <person name="Park J.M."/>
        </authorList>
    </citation>
    <scope>NUCLEOTIDE SEQUENCE [LARGE SCALE GENOMIC DNA]</scope>
    <source>
        <strain evidence="6 7">KB10</strain>
    </source>
</reference>
<dbReference type="InterPro" id="IPR029016">
    <property type="entry name" value="GAF-like_dom_sf"/>
</dbReference>
<dbReference type="SUPFAM" id="SSF55781">
    <property type="entry name" value="GAF domain-like"/>
    <property type="match status" value="1"/>
</dbReference>
<feature type="domain" description="IclR-ED" evidence="5">
    <location>
        <begin position="80"/>
        <end position="262"/>
    </location>
</feature>
<dbReference type="InterPro" id="IPR014757">
    <property type="entry name" value="Tscrpt_reg_IclR_C"/>
</dbReference>
<evidence type="ECO:0000313" key="6">
    <source>
        <dbReference type="EMBL" id="OAK51165.1"/>
    </source>
</evidence>
<evidence type="ECO:0000259" key="4">
    <source>
        <dbReference type="PROSITE" id="PS51077"/>
    </source>
</evidence>
<dbReference type="GO" id="GO:0003700">
    <property type="term" value="F:DNA-binding transcription factor activity"/>
    <property type="evidence" value="ECO:0007669"/>
    <property type="project" value="TreeGrafter"/>
</dbReference>
<dbReference type="AlphaFoldDB" id="A0A177Y6Q4"/>